<dbReference type="Pfam" id="PF00856">
    <property type="entry name" value="SET"/>
    <property type="match status" value="1"/>
</dbReference>
<dbReference type="InterPro" id="IPR050869">
    <property type="entry name" value="H3K4_H4K5_MeTrfase"/>
</dbReference>
<protein>
    <submittedName>
        <fullName evidence="3">Zinc finger MYND domain-containing protein 15</fullName>
    </submittedName>
</protein>
<organism evidence="3 4">
    <name type="scientific">Perkinsus olseni</name>
    <name type="common">Perkinsus atlanticus</name>
    <dbReference type="NCBI Taxonomy" id="32597"/>
    <lineage>
        <taxon>Eukaryota</taxon>
        <taxon>Sar</taxon>
        <taxon>Alveolata</taxon>
        <taxon>Perkinsozoa</taxon>
        <taxon>Perkinsea</taxon>
        <taxon>Perkinsida</taxon>
        <taxon>Perkinsidae</taxon>
        <taxon>Perkinsus</taxon>
    </lineage>
</organism>
<feature type="non-terminal residue" evidence="3">
    <location>
        <position position="145"/>
    </location>
</feature>
<accession>A0A7J6TQD1</accession>
<dbReference type="AlphaFoldDB" id="A0A7J6TQD1"/>
<dbReference type="Gene3D" id="2.170.270.10">
    <property type="entry name" value="SET domain"/>
    <property type="match status" value="1"/>
</dbReference>
<gene>
    <name evidence="3" type="primary">ZMYND15_2</name>
    <name evidence="2" type="ORF">FOZ62_019312</name>
    <name evidence="3" type="ORF">FOZ63_021212</name>
</gene>
<evidence type="ECO:0000313" key="3">
    <source>
        <dbReference type="EMBL" id="KAF4747423.1"/>
    </source>
</evidence>
<reference evidence="4 5" key="1">
    <citation type="submission" date="2020-04" db="EMBL/GenBank/DDBJ databases">
        <title>Perkinsus olseni comparative genomics.</title>
        <authorList>
            <person name="Bogema D.R."/>
        </authorList>
    </citation>
    <scope>NUCLEOTIDE SEQUENCE [LARGE SCALE GENOMIC DNA]</scope>
    <source>
        <strain evidence="2">ATCC PRA-205</strain>
        <strain evidence="3 4">ATCC PRA-207</strain>
    </source>
</reference>
<comment type="caution">
    <text evidence="3">The sequence shown here is derived from an EMBL/GenBank/DDBJ whole genome shotgun (WGS) entry which is preliminary data.</text>
</comment>
<dbReference type="GO" id="GO:0005634">
    <property type="term" value="C:nucleus"/>
    <property type="evidence" value="ECO:0007669"/>
    <property type="project" value="TreeGrafter"/>
</dbReference>
<dbReference type="InterPro" id="IPR046341">
    <property type="entry name" value="SET_dom_sf"/>
</dbReference>
<sequence length="145" mass="16478">SPNVIPTFTDGPGRPTLCFRAIRKITPGEEICHSYVELTLPSWKRRDILQRDYEFLCQCERCGAKDGKPRVGSEDWRMVQGAKNRLVLIDPDLCGTADICPFDGVYQQQPSAALRRACDRLYEGELVECESRADFEKLEKAIIQP</sequence>
<dbReference type="EMBL" id="JABANM010028035">
    <property type="protein sequence ID" value="KAF4710357.1"/>
    <property type="molecule type" value="Genomic_DNA"/>
</dbReference>
<dbReference type="EMBL" id="JABANO010009119">
    <property type="protein sequence ID" value="KAF4747423.1"/>
    <property type="molecule type" value="Genomic_DNA"/>
</dbReference>
<name>A0A7J6TQD1_PEROL</name>
<keyword evidence="4" id="KW-1185">Reference proteome</keyword>
<feature type="non-terminal residue" evidence="3">
    <location>
        <position position="1"/>
    </location>
</feature>
<dbReference type="PANTHER" id="PTHR12197:SF251">
    <property type="entry name" value="EG:BACR7C10.4 PROTEIN"/>
    <property type="match status" value="1"/>
</dbReference>
<feature type="domain" description="SET" evidence="1">
    <location>
        <begin position="2"/>
        <end position="35"/>
    </location>
</feature>
<evidence type="ECO:0000313" key="5">
    <source>
        <dbReference type="Proteomes" id="UP000574390"/>
    </source>
</evidence>
<dbReference type="Proteomes" id="UP000574390">
    <property type="component" value="Unassembled WGS sequence"/>
</dbReference>
<evidence type="ECO:0000259" key="1">
    <source>
        <dbReference type="Pfam" id="PF00856"/>
    </source>
</evidence>
<proteinExistence type="predicted"/>
<dbReference type="SUPFAM" id="SSF82199">
    <property type="entry name" value="SET domain"/>
    <property type="match status" value="1"/>
</dbReference>
<dbReference type="PANTHER" id="PTHR12197">
    <property type="entry name" value="HISTONE-LYSINE N-METHYLTRANSFERASE SMYD"/>
    <property type="match status" value="1"/>
</dbReference>
<evidence type="ECO:0000313" key="2">
    <source>
        <dbReference type="EMBL" id="KAF4710357.1"/>
    </source>
</evidence>
<evidence type="ECO:0000313" key="4">
    <source>
        <dbReference type="Proteomes" id="UP000553632"/>
    </source>
</evidence>
<dbReference type="InterPro" id="IPR001214">
    <property type="entry name" value="SET_dom"/>
</dbReference>
<dbReference type="Proteomes" id="UP000553632">
    <property type="component" value="Unassembled WGS sequence"/>
</dbReference>